<proteinExistence type="predicted"/>
<sequence length="68" mass="7618">MACGALRACLFSANFATDATERLATLLLLQSKTRVLARVTYRDSLSYPSLARGAMRRPVTDWRDQWPG</sequence>
<dbReference type="Proteomes" id="UP000485058">
    <property type="component" value="Unassembled WGS sequence"/>
</dbReference>
<reference evidence="1 2" key="1">
    <citation type="submission" date="2020-02" db="EMBL/GenBank/DDBJ databases">
        <title>Draft genome sequence of Haematococcus lacustris strain NIES-144.</title>
        <authorList>
            <person name="Morimoto D."/>
            <person name="Nakagawa S."/>
            <person name="Yoshida T."/>
            <person name="Sawayama S."/>
        </authorList>
    </citation>
    <scope>NUCLEOTIDE SEQUENCE [LARGE SCALE GENOMIC DNA]</scope>
    <source>
        <strain evidence="1 2">NIES-144</strain>
    </source>
</reference>
<protein>
    <submittedName>
        <fullName evidence="1">Uncharacterized protein</fullName>
    </submittedName>
</protein>
<gene>
    <name evidence="1" type="ORF">HaLaN_01380</name>
</gene>
<keyword evidence="2" id="KW-1185">Reference proteome</keyword>
<accession>A0A699YFS5</accession>
<name>A0A699YFS5_HAELA</name>
<comment type="caution">
    <text evidence="1">The sequence shown here is derived from an EMBL/GenBank/DDBJ whole genome shotgun (WGS) entry which is preliminary data.</text>
</comment>
<evidence type="ECO:0000313" key="2">
    <source>
        <dbReference type="Proteomes" id="UP000485058"/>
    </source>
</evidence>
<dbReference type="EMBL" id="BLLF01000052">
    <property type="protein sequence ID" value="GFH06708.1"/>
    <property type="molecule type" value="Genomic_DNA"/>
</dbReference>
<dbReference type="AlphaFoldDB" id="A0A699YFS5"/>
<organism evidence="1 2">
    <name type="scientific">Haematococcus lacustris</name>
    <name type="common">Green alga</name>
    <name type="synonym">Haematococcus pluvialis</name>
    <dbReference type="NCBI Taxonomy" id="44745"/>
    <lineage>
        <taxon>Eukaryota</taxon>
        <taxon>Viridiplantae</taxon>
        <taxon>Chlorophyta</taxon>
        <taxon>core chlorophytes</taxon>
        <taxon>Chlorophyceae</taxon>
        <taxon>CS clade</taxon>
        <taxon>Chlamydomonadales</taxon>
        <taxon>Haematococcaceae</taxon>
        <taxon>Haematococcus</taxon>
    </lineage>
</organism>
<evidence type="ECO:0000313" key="1">
    <source>
        <dbReference type="EMBL" id="GFH06708.1"/>
    </source>
</evidence>